<organism evidence="4 5">
    <name type="scientific">Pseudonocardia parietis</name>
    <dbReference type="NCBI Taxonomy" id="570936"/>
    <lineage>
        <taxon>Bacteria</taxon>
        <taxon>Bacillati</taxon>
        <taxon>Actinomycetota</taxon>
        <taxon>Actinomycetes</taxon>
        <taxon>Pseudonocardiales</taxon>
        <taxon>Pseudonocardiaceae</taxon>
        <taxon>Pseudonocardia</taxon>
    </lineage>
</organism>
<dbReference type="Proteomes" id="UP001519295">
    <property type="component" value="Unassembled WGS sequence"/>
</dbReference>
<reference evidence="4 5" key="1">
    <citation type="submission" date="2021-03" db="EMBL/GenBank/DDBJ databases">
        <title>Sequencing the genomes of 1000 actinobacteria strains.</title>
        <authorList>
            <person name="Klenk H.-P."/>
        </authorList>
    </citation>
    <scope>NUCLEOTIDE SEQUENCE [LARGE SCALE GENOMIC DNA]</scope>
    <source>
        <strain evidence="4 5">DSM 45256</strain>
    </source>
</reference>
<feature type="DNA-binding region" description="H-T-H motif" evidence="2">
    <location>
        <begin position="17"/>
        <end position="36"/>
    </location>
</feature>
<evidence type="ECO:0000313" key="4">
    <source>
        <dbReference type="EMBL" id="MBP2369153.1"/>
    </source>
</evidence>
<keyword evidence="5" id="KW-1185">Reference proteome</keyword>
<dbReference type="SUPFAM" id="SSF46689">
    <property type="entry name" value="Homeodomain-like"/>
    <property type="match status" value="1"/>
</dbReference>
<gene>
    <name evidence="4" type="ORF">JOF36_004849</name>
</gene>
<sequence length="192" mass="20253">MTAATSLFVRDGYVSITVGAIAEEAEVAVKTIYAAYGSKLGLLSAAHDHAVAGSTEPTPLLAHAWVRSLADAESVEAAWADAAAHLAESTARSAPILTVIHAAAADPGVAELQAELRRQRHGFSLGLARILLRLPGAVPRSGTSRVADVLYATVTAESYSLFVTERGWTIEQWREWAHDTVARELTANAAPA</sequence>
<dbReference type="Gene3D" id="1.10.357.10">
    <property type="entry name" value="Tetracycline Repressor, domain 2"/>
    <property type="match status" value="1"/>
</dbReference>
<protein>
    <submittedName>
        <fullName evidence="4">AcrR family transcriptional regulator</fullName>
    </submittedName>
</protein>
<keyword evidence="1 2" id="KW-0238">DNA-binding</keyword>
<feature type="domain" description="HTH tetR-type" evidence="3">
    <location>
        <begin position="1"/>
        <end position="54"/>
    </location>
</feature>
<name>A0ABS4VZ40_9PSEU</name>
<evidence type="ECO:0000256" key="1">
    <source>
        <dbReference type="ARBA" id="ARBA00023125"/>
    </source>
</evidence>
<comment type="caution">
    <text evidence="4">The sequence shown here is derived from an EMBL/GenBank/DDBJ whole genome shotgun (WGS) entry which is preliminary data.</text>
</comment>
<proteinExistence type="predicted"/>
<evidence type="ECO:0000259" key="3">
    <source>
        <dbReference type="PROSITE" id="PS50977"/>
    </source>
</evidence>
<dbReference type="Pfam" id="PF00440">
    <property type="entry name" value="TetR_N"/>
    <property type="match status" value="1"/>
</dbReference>
<dbReference type="InterPro" id="IPR001647">
    <property type="entry name" value="HTH_TetR"/>
</dbReference>
<dbReference type="InterPro" id="IPR009057">
    <property type="entry name" value="Homeodomain-like_sf"/>
</dbReference>
<evidence type="ECO:0000313" key="5">
    <source>
        <dbReference type="Proteomes" id="UP001519295"/>
    </source>
</evidence>
<dbReference type="PROSITE" id="PS50977">
    <property type="entry name" value="HTH_TETR_2"/>
    <property type="match status" value="1"/>
</dbReference>
<accession>A0ABS4VZ40</accession>
<dbReference type="EMBL" id="JAGINU010000001">
    <property type="protein sequence ID" value="MBP2369153.1"/>
    <property type="molecule type" value="Genomic_DNA"/>
</dbReference>
<evidence type="ECO:0000256" key="2">
    <source>
        <dbReference type="PROSITE-ProRule" id="PRU00335"/>
    </source>
</evidence>